<comment type="caution">
    <text evidence="1">The sequence shown here is derived from an EMBL/GenBank/DDBJ whole genome shotgun (WGS) entry which is preliminary data.</text>
</comment>
<evidence type="ECO:0000313" key="1">
    <source>
        <dbReference type="EMBL" id="KAJ4729204.1"/>
    </source>
</evidence>
<organism evidence="1 2">
    <name type="scientific">Melia azedarach</name>
    <name type="common">Chinaberry tree</name>
    <dbReference type="NCBI Taxonomy" id="155640"/>
    <lineage>
        <taxon>Eukaryota</taxon>
        <taxon>Viridiplantae</taxon>
        <taxon>Streptophyta</taxon>
        <taxon>Embryophyta</taxon>
        <taxon>Tracheophyta</taxon>
        <taxon>Spermatophyta</taxon>
        <taxon>Magnoliopsida</taxon>
        <taxon>eudicotyledons</taxon>
        <taxon>Gunneridae</taxon>
        <taxon>Pentapetalae</taxon>
        <taxon>rosids</taxon>
        <taxon>malvids</taxon>
        <taxon>Sapindales</taxon>
        <taxon>Meliaceae</taxon>
        <taxon>Melia</taxon>
    </lineage>
</organism>
<protein>
    <submittedName>
        <fullName evidence="1">CASP-like protein</fullName>
    </submittedName>
</protein>
<evidence type="ECO:0000313" key="2">
    <source>
        <dbReference type="Proteomes" id="UP001164539"/>
    </source>
</evidence>
<proteinExistence type="predicted"/>
<dbReference type="EMBL" id="CM051394">
    <property type="protein sequence ID" value="KAJ4729204.1"/>
    <property type="molecule type" value="Genomic_DNA"/>
</dbReference>
<name>A0ACC1Z0P2_MELAZ</name>
<gene>
    <name evidence="1" type="ORF">OWV82_002024</name>
</gene>
<reference evidence="1 2" key="1">
    <citation type="journal article" date="2023" name="Science">
        <title>Complex scaffold remodeling in plant triterpene biosynthesis.</title>
        <authorList>
            <person name="De La Pena R."/>
            <person name="Hodgson H."/>
            <person name="Liu J.C."/>
            <person name="Stephenson M.J."/>
            <person name="Martin A.C."/>
            <person name="Owen C."/>
            <person name="Harkess A."/>
            <person name="Leebens-Mack J."/>
            <person name="Jimenez L.E."/>
            <person name="Osbourn A."/>
            <person name="Sattely E.S."/>
        </authorList>
    </citation>
    <scope>NUCLEOTIDE SEQUENCE [LARGE SCALE GENOMIC DNA]</scope>
    <source>
        <strain evidence="2">cv. JPN11</strain>
        <tissue evidence="1">Leaf</tissue>
    </source>
</reference>
<keyword evidence="2" id="KW-1185">Reference proteome</keyword>
<sequence>MEKRQQEPEDKIPIPPSNMRSPPRKAQLESTTVSPNPPNPPPNMHSPPREPDIEPTRRNPPTKIFSQPREPELEHTSRNQTPKVLSPPRKPGLESTSPNQPPKVHSPPREQKLEPKNRNPPTQIFSQPREPEFEPKSRIPPPKILSPPLEPEVESINSNPSPKMVSPPLGPYHNSESHSPPSDLSPEEKEDHKKPPFKSQTTPDADTVAPVFTKGGSTSQEVDAEGGHSNSNIRSGRRFSRPNLTILKRAKRENTVKRALLGFRVCGFVFSLVSFSVLAADRDRGWALDSFYRYKEFRYCMAVNVIAFAYSGFQAYDLVYQLTSGKCKGKQHLRYYFDFSMDQILTYLLISASSSAAVRVDDWQSNWGKDEFPDMARASVALSFLAFVALGFGSLISGYTIYTLESM</sequence>
<dbReference type="Proteomes" id="UP001164539">
    <property type="component" value="Chromosome 1"/>
</dbReference>
<accession>A0ACC1Z0P2</accession>